<name>D2W3M5_NAEGR</name>
<dbReference type="GeneID" id="8862270"/>
<feature type="compositionally biased region" description="Acidic residues" evidence="1">
    <location>
        <begin position="192"/>
        <end position="202"/>
    </location>
</feature>
<sequence length="213" mass="24789">MGLMDIFHKKTPEELAKEWKKGLKSEVRNMDRGIRKIEMEEIKVKNNIKMMVKKGQEDNAKIVARELIKTRKAKERLIRTKAQMNSVILQLDQQVQQLRVMGALQKSADVMKCMNEMMKLPDLQATMRNMSKEMEKAGLIEEMVDDMMEDVFEDEDVEEAADEEVSEVLNEILENVKSTRVGSSKLPQKQVEEEEEEDESELELQKRLSSLRN</sequence>
<evidence type="ECO:0000256" key="1">
    <source>
        <dbReference type="SAM" id="MobiDB-lite"/>
    </source>
</evidence>
<dbReference type="Pfam" id="PF03357">
    <property type="entry name" value="Snf7"/>
    <property type="match status" value="1"/>
</dbReference>
<dbReference type="FunCoup" id="D2W3M5">
    <property type="interactions" value="220"/>
</dbReference>
<evidence type="ECO:0000313" key="2">
    <source>
        <dbReference type="EMBL" id="EFC36334.1"/>
    </source>
</evidence>
<dbReference type="OMA" id="KILWEVT"/>
<dbReference type="OrthoDB" id="2329734at2759"/>
<dbReference type="Proteomes" id="UP000006671">
    <property type="component" value="Unassembled WGS sequence"/>
</dbReference>
<dbReference type="AlphaFoldDB" id="D2W3M5"/>
<dbReference type="EMBL" id="GG738932">
    <property type="protein sequence ID" value="EFC36334.1"/>
    <property type="molecule type" value="Genomic_DNA"/>
</dbReference>
<proteinExistence type="predicted"/>
<dbReference type="VEuPathDB" id="AmoebaDB:NAEGRDRAFT_82248"/>
<dbReference type="eggNOG" id="KOG3229">
    <property type="taxonomic scope" value="Eukaryota"/>
</dbReference>
<accession>D2W3M5</accession>
<dbReference type="GO" id="GO:0007034">
    <property type="term" value="P:vacuolar transport"/>
    <property type="evidence" value="ECO:0007669"/>
    <property type="project" value="InterPro"/>
</dbReference>
<keyword evidence="3" id="KW-1185">Reference proteome</keyword>
<organism evidence="3">
    <name type="scientific">Naegleria gruberi</name>
    <name type="common">Amoeba</name>
    <dbReference type="NCBI Taxonomy" id="5762"/>
    <lineage>
        <taxon>Eukaryota</taxon>
        <taxon>Discoba</taxon>
        <taxon>Heterolobosea</taxon>
        <taxon>Tetramitia</taxon>
        <taxon>Eutetramitia</taxon>
        <taxon>Vahlkampfiidae</taxon>
        <taxon>Naegleria</taxon>
    </lineage>
</organism>
<reference evidence="2 3" key="1">
    <citation type="journal article" date="2010" name="Cell">
        <title>The genome of Naegleria gruberi illuminates early eukaryotic versatility.</title>
        <authorList>
            <person name="Fritz-Laylin L.K."/>
            <person name="Prochnik S.E."/>
            <person name="Ginger M.L."/>
            <person name="Dacks J.B."/>
            <person name="Carpenter M.L."/>
            <person name="Field M.C."/>
            <person name="Kuo A."/>
            <person name="Paredez A."/>
            <person name="Chapman J."/>
            <person name="Pham J."/>
            <person name="Shu S."/>
            <person name="Neupane R."/>
            <person name="Cipriano M."/>
            <person name="Mancuso J."/>
            <person name="Tu H."/>
            <person name="Salamov A."/>
            <person name="Lindquist E."/>
            <person name="Shapiro H."/>
            <person name="Lucas S."/>
            <person name="Grigoriev I.V."/>
            <person name="Cande W.Z."/>
            <person name="Fulton C."/>
            <person name="Rokhsar D.S."/>
            <person name="Dawson S.C."/>
        </authorList>
    </citation>
    <scope>NUCLEOTIDE SEQUENCE [LARGE SCALE GENOMIC DNA]</scope>
    <source>
        <strain evidence="2 3">NEG-M</strain>
    </source>
</reference>
<dbReference type="RefSeq" id="XP_002669078.1">
    <property type="nucleotide sequence ID" value="XM_002669032.1"/>
</dbReference>
<feature type="region of interest" description="Disordered" evidence="1">
    <location>
        <begin position="180"/>
        <end position="213"/>
    </location>
</feature>
<gene>
    <name evidence="2" type="ORF">NAEGRDRAFT_82248</name>
</gene>
<dbReference type="KEGG" id="ngr:NAEGRDRAFT_82248"/>
<evidence type="ECO:0000313" key="3">
    <source>
        <dbReference type="Proteomes" id="UP000006671"/>
    </source>
</evidence>
<dbReference type="STRING" id="5762.D2W3M5"/>
<dbReference type="Gene3D" id="6.10.140.1230">
    <property type="match status" value="1"/>
</dbReference>
<dbReference type="InterPro" id="IPR005024">
    <property type="entry name" value="Snf7_fam"/>
</dbReference>
<dbReference type="PANTHER" id="PTHR10476">
    <property type="entry name" value="CHARGED MULTIVESICULAR BODY PROTEIN"/>
    <property type="match status" value="1"/>
</dbReference>
<dbReference type="InParanoid" id="D2W3M5"/>
<protein>
    <submittedName>
        <fullName evidence="2">Predicted protein</fullName>
    </submittedName>
</protein>